<reference evidence="1 2" key="1">
    <citation type="journal article" date="2008" name="Nature">
        <title>The genome of Laccaria bicolor provides insights into mycorrhizal symbiosis.</title>
        <authorList>
            <person name="Martin F."/>
            <person name="Aerts A."/>
            <person name="Ahren D."/>
            <person name="Brun A."/>
            <person name="Danchin E.G.J."/>
            <person name="Duchaussoy F."/>
            <person name="Gibon J."/>
            <person name="Kohler A."/>
            <person name="Lindquist E."/>
            <person name="Pereda V."/>
            <person name="Salamov A."/>
            <person name="Shapiro H.J."/>
            <person name="Wuyts J."/>
            <person name="Blaudez D."/>
            <person name="Buee M."/>
            <person name="Brokstein P."/>
            <person name="Canbaeck B."/>
            <person name="Cohen D."/>
            <person name="Courty P.E."/>
            <person name="Coutinho P.M."/>
            <person name="Delaruelle C."/>
            <person name="Detter J.C."/>
            <person name="Deveau A."/>
            <person name="DiFazio S."/>
            <person name="Duplessis S."/>
            <person name="Fraissinet-Tachet L."/>
            <person name="Lucic E."/>
            <person name="Frey-Klett P."/>
            <person name="Fourrey C."/>
            <person name="Feussner I."/>
            <person name="Gay G."/>
            <person name="Grimwood J."/>
            <person name="Hoegger P.J."/>
            <person name="Jain P."/>
            <person name="Kilaru S."/>
            <person name="Labbe J."/>
            <person name="Lin Y.C."/>
            <person name="Legue V."/>
            <person name="Le Tacon F."/>
            <person name="Marmeisse R."/>
            <person name="Melayah D."/>
            <person name="Montanini B."/>
            <person name="Muratet M."/>
            <person name="Nehls U."/>
            <person name="Niculita-Hirzel H."/>
            <person name="Oudot-Le Secq M.P."/>
            <person name="Peter M."/>
            <person name="Quesneville H."/>
            <person name="Rajashekar B."/>
            <person name="Reich M."/>
            <person name="Rouhier N."/>
            <person name="Schmutz J."/>
            <person name="Yin T."/>
            <person name="Chalot M."/>
            <person name="Henrissat B."/>
            <person name="Kuees U."/>
            <person name="Lucas S."/>
            <person name="Van de Peer Y."/>
            <person name="Podila G.K."/>
            <person name="Polle A."/>
            <person name="Pukkila P.J."/>
            <person name="Richardson P.M."/>
            <person name="Rouze P."/>
            <person name="Sanders I.R."/>
            <person name="Stajich J.E."/>
            <person name="Tunlid A."/>
            <person name="Tuskan G."/>
            <person name="Grigoriev I.V."/>
        </authorList>
    </citation>
    <scope>NUCLEOTIDE SEQUENCE [LARGE SCALE GENOMIC DNA]</scope>
    <source>
        <strain evidence="2">S238N-H82 / ATCC MYA-4686</strain>
    </source>
</reference>
<dbReference type="AlphaFoldDB" id="B0E057"/>
<dbReference type="STRING" id="486041.B0E057"/>
<name>B0E057_LACBS</name>
<dbReference type="Proteomes" id="UP000001194">
    <property type="component" value="Unassembled WGS sequence"/>
</dbReference>
<accession>B0E057</accession>
<organism evidence="2">
    <name type="scientific">Laccaria bicolor (strain S238N-H82 / ATCC MYA-4686)</name>
    <name type="common">Bicoloured deceiver</name>
    <name type="synonym">Laccaria laccata var. bicolor</name>
    <dbReference type="NCBI Taxonomy" id="486041"/>
    <lineage>
        <taxon>Eukaryota</taxon>
        <taxon>Fungi</taxon>
        <taxon>Dikarya</taxon>
        <taxon>Basidiomycota</taxon>
        <taxon>Agaricomycotina</taxon>
        <taxon>Agaricomycetes</taxon>
        <taxon>Agaricomycetidae</taxon>
        <taxon>Agaricales</taxon>
        <taxon>Agaricineae</taxon>
        <taxon>Hydnangiaceae</taxon>
        <taxon>Laccaria</taxon>
    </lineage>
</organism>
<dbReference type="KEGG" id="lbc:LACBIDRAFT_315243"/>
<dbReference type="InParanoid" id="B0E057"/>
<sequence length="144" mass="15900">MGMSMTRKKTFATLELSPIAVEPREGVGGHSGAVKERGGGIGLYKGILRAVEGLSTCSYTSETFSELQGRVQAAIDRLNLEGYANLGHWVTELDRRIEGMFLQRLTHIIQVWCAEFDRVEILDEIFYLLGMLRVHTVRGGGISG</sequence>
<dbReference type="RefSeq" id="XP_001889565.1">
    <property type="nucleotide sequence ID" value="XM_001889530.1"/>
</dbReference>
<evidence type="ECO:0000313" key="2">
    <source>
        <dbReference type="Proteomes" id="UP000001194"/>
    </source>
</evidence>
<gene>
    <name evidence="1" type="ORF">LACBIDRAFT_315243</name>
</gene>
<proteinExistence type="predicted"/>
<protein>
    <submittedName>
        <fullName evidence="1">Predicted protein</fullName>
    </submittedName>
</protein>
<evidence type="ECO:0000313" key="1">
    <source>
        <dbReference type="EMBL" id="EDQ99729.1"/>
    </source>
</evidence>
<keyword evidence="2" id="KW-1185">Reference proteome</keyword>
<dbReference type="HOGENOM" id="CLU_1796813_0_0_1"/>
<dbReference type="GeneID" id="6085239"/>
<dbReference type="EMBL" id="DS547159">
    <property type="protein sequence ID" value="EDQ99729.1"/>
    <property type="molecule type" value="Genomic_DNA"/>
</dbReference>
<dbReference type="OrthoDB" id="3223042at2759"/>